<dbReference type="AlphaFoldDB" id="A0A127PHF0"/>
<gene>
    <name evidence="1" type="ORF">CFter6_4649</name>
</gene>
<dbReference type="EMBL" id="CP013232">
    <property type="protein sequence ID" value="AMO97232.1"/>
    <property type="molecule type" value="Genomic_DNA"/>
</dbReference>
<evidence type="ECO:0000313" key="2">
    <source>
        <dbReference type="Proteomes" id="UP000072421"/>
    </source>
</evidence>
<dbReference type="Proteomes" id="UP000072421">
    <property type="component" value="Chromosome"/>
</dbReference>
<reference evidence="1 2" key="1">
    <citation type="submission" date="2015-11" db="EMBL/GenBank/DDBJ databases">
        <title>Exploring the genomic traits of fungus-feeding bacterial genus Collimonas.</title>
        <authorList>
            <person name="Song C."/>
            <person name="Schmidt R."/>
            <person name="de Jager V."/>
            <person name="Krzyzanowska D."/>
            <person name="Jongedijk E."/>
            <person name="Cankar K."/>
            <person name="Beekwilder J."/>
            <person name="van Veen A."/>
            <person name="de Boer W."/>
            <person name="van Veen J.A."/>
            <person name="Garbeva P."/>
        </authorList>
    </citation>
    <scope>NUCLEOTIDE SEQUENCE [LARGE SCALE GENOMIC DNA]</scope>
    <source>
        <strain evidence="1 2">Ter6</strain>
    </source>
</reference>
<proteinExistence type="predicted"/>
<accession>A0A127PHF0</accession>
<evidence type="ECO:0000313" key="1">
    <source>
        <dbReference type="EMBL" id="AMO97232.1"/>
    </source>
</evidence>
<sequence length="59" mass="6560">MRDQVAKSIEFHVDQAISGRKSRYFTPAGSVKTPFSAHGGSQNTGAETNILQSRLRRIR</sequence>
<name>A0A127PHF0_9BURK</name>
<protein>
    <submittedName>
        <fullName evidence="1">Uncharacterized protein</fullName>
    </submittedName>
</protein>
<organism evidence="1">
    <name type="scientific">Collimonas fungivorans</name>
    <dbReference type="NCBI Taxonomy" id="158899"/>
    <lineage>
        <taxon>Bacteria</taxon>
        <taxon>Pseudomonadati</taxon>
        <taxon>Pseudomonadota</taxon>
        <taxon>Betaproteobacteria</taxon>
        <taxon>Burkholderiales</taxon>
        <taxon>Oxalobacteraceae</taxon>
        <taxon>Collimonas</taxon>
    </lineage>
</organism>